<dbReference type="RefSeq" id="WP_323324474.1">
    <property type="nucleotide sequence ID" value="NZ_JAYFSI010000001.1"/>
</dbReference>
<protein>
    <submittedName>
        <fullName evidence="2">Uncharacterized protein</fullName>
    </submittedName>
</protein>
<gene>
    <name evidence="2" type="ORF">VA596_06890</name>
</gene>
<feature type="region of interest" description="Disordered" evidence="1">
    <location>
        <begin position="19"/>
        <end position="46"/>
    </location>
</feature>
<keyword evidence="3" id="KW-1185">Reference proteome</keyword>
<feature type="compositionally biased region" description="Basic and acidic residues" evidence="1">
    <location>
        <begin position="27"/>
        <end position="46"/>
    </location>
</feature>
<dbReference type="Proteomes" id="UP001304298">
    <property type="component" value="Unassembled WGS sequence"/>
</dbReference>
<sequence>MRDAILAAVEENSGVPVWRGAAAAPVEPRDTGTADHRGRSEVRRHG</sequence>
<name>A0ABU5R049_9PSEU</name>
<organism evidence="2 3">
    <name type="scientific">Amycolatopsis heterodermiae</name>
    <dbReference type="NCBI Taxonomy" id="3110235"/>
    <lineage>
        <taxon>Bacteria</taxon>
        <taxon>Bacillati</taxon>
        <taxon>Actinomycetota</taxon>
        <taxon>Actinomycetes</taxon>
        <taxon>Pseudonocardiales</taxon>
        <taxon>Pseudonocardiaceae</taxon>
        <taxon>Amycolatopsis</taxon>
    </lineage>
</organism>
<proteinExistence type="predicted"/>
<reference evidence="2 3" key="1">
    <citation type="submission" date="2023-12" db="EMBL/GenBank/DDBJ databases">
        <title>Amycolatopsis sp. V23-08.</title>
        <authorList>
            <person name="Somphong A."/>
        </authorList>
    </citation>
    <scope>NUCLEOTIDE SEQUENCE [LARGE SCALE GENOMIC DNA]</scope>
    <source>
        <strain evidence="2 3">V23-08</strain>
    </source>
</reference>
<accession>A0ABU5R049</accession>
<dbReference type="EMBL" id="JAYFSI010000001">
    <property type="protein sequence ID" value="MEA5359255.1"/>
    <property type="molecule type" value="Genomic_DNA"/>
</dbReference>
<comment type="caution">
    <text evidence="2">The sequence shown here is derived from an EMBL/GenBank/DDBJ whole genome shotgun (WGS) entry which is preliminary data.</text>
</comment>
<evidence type="ECO:0000313" key="3">
    <source>
        <dbReference type="Proteomes" id="UP001304298"/>
    </source>
</evidence>
<evidence type="ECO:0000313" key="2">
    <source>
        <dbReference type="EMBL" id="MEA5359255.1"/>
    </source>
</evidence>
<evidence type="ECO:0000256" key="1">
    <source>
        <dbReference type="SAM" id="MobiDB-lite"/>
    </source>
</evidence>